<keyword evidence="3" id="KW-1185">Reference proteome</keyword>
<feature type="region of interest" description="Disordered" evidence="1">
    <location>
        <begin position="115"/>
        <end position="157"/>
    </location>
</feature>
<reference evidence="2 3" key="1">
    <citation type="journal article" date="2024" name="J. Plant Pathol.">
        <title>Sequence and assembly of the genome of Seiridium unicorne, isolate CBS 538.82, causal agent of cypress canker disease.</title>
        <authorList>
            <person name="Scali E."/>
            <person name="Rocca G.D."/>
            <person name="Danti R."/>
            <person name="Garbelotto M."/>
            <person name="Barberini S."/>
            <person name="Baroncelli R."/>
            <person name="Emiliani G."/>
        </authorList>
    </citation>
    <scope>NUCLEOTIDE SEQUENCE [LARGE SCALE GENOMIC DNA]</scope>
    <source>
        <strain evidence="2 3">BM-138-508</strain>
    </source>
</reference>
<feature type="compositionally biased region" description="Basic and acidic residues" evidence="1">
    <location>
        <begin position="118"/>
        <end position="138"/>
    </location>
</feature>
<protein>
    <submittedName>
        <fullName evidence="2">Uncharacterized protein</fullName>
    </submittedName>
</protein>
<accession>A0ABR2VJ30</accession>
<organism evidence="2 3">
    <name type="scientific">Seiridium unicorne</name>
    <dbReference type="NCBI Taxonomy" id="138068"/>
    <lineage>
        <taxon>Eukaryota</taxon>
        <taxon>Fungi</taxon>
        <taxon>Dikarya</taxon>
        <taxon>Ascomycota</taxon>
        <taxon>Pezizomycotina</taxon>
        <taxon>Sordariomycetes</taxon>
        <taxon>Xylariomycetidae</taxon>
        <taxon>Amphisphaeriales</taxon>
        <taxon>Sporocadaceae</taxon>
        <taxon>Seiridium</taxon>
    </lineage>
</organism>
<comment type="caution">
    <text evidence="2">The sequence shown here is derived from an EMBL/GenBank/DDBJ whole genome shotgun (WGS) entry which is preliminary data.</text>
</comment>
<evidence type="ECO:0000256" key="1">
    <source>
        <dbReference type="SAM" id="MobiDB-lite"/>
    </source>
</evidence>
<dbReference type="EMBL" id="JARVKF010000001">
    <property type="protein sequence ID" value="KAK9426628.1"/>
    <property type="molecule type" value="Genomic_DNA"/>
</dbReference>
<proteinExistence type="predicted"/>
<name>A0ABR2VJ30_9PEZI</name>
<evidence type="ECO:0000313" key="2">
    <source>
        <dbReference type="EMBL" id="KAK9426628.1"/>
    </source>
</evidence>
<gene>
    <name evidence="2" type="ORF">SUNI508_00155</name>
</gene>
<feature type="compositionally biased region" description="Low complexity" evidence="1">
    <location>
        <begin position="142"/>
        <end position="157"/>
    </location>
</feature>
<sequence length="248" mass="27780">MDDFDDDLFCRASLPKIGELEYDEYFSRAAAVISGLRKAKDMSNRAAHILQSRGWFQGRRSGASILRALTEDGNRVKLAQKAETVVSSQTAIIRYNVSLDLKALQAKLVALGGEDNEEATKPNDLDRTSSEHPDDESAHGQTTTSSSSTSARDSTGTISGQSINSFFAENFNLDDYGETHWSRRLMAQMFDLPKKRDYERVKQLHKRQVQSAEDAVAILDRMERDAAALVRLISWIEADWEEVVELTS</sequence>
<evidence type="ECO:0000313" key="3">
    <source>
        <dbReference type="Proteomes" id="UP001408356"/>
    </source>
</evidence>
<dbReference type="Proteomes" id="UP001408356">
    <property type="component" value="Unassembled WGS sequence"/>
</dbReference>